<proteinExistence type="predicted"/>
<protein>
    <recommendedName>
        <fullName evidence="3">Transposon protein</fullName>
    </recommendedName>
</protein>
<dbReference type="AlphaFoldDB" id="A0A158KEW3"/>
<reference evidence="1" key="1">
    <citation type="submission" date="2016-01" db="EMBL/GenBank/DDBJ databases">
        <authorList>
            <person name="Peeters Charlotte."/>
        </authorList>
    </citation>
    <scope>NUCLEOTIDE SEQUENCE</scope>
    <source>
        <strain evidence="1">LMG 22936</strain>
    </source>
</reference>
<accession>A0A158KEW3</accession>
<name>A0A158KEW3_9BURK</name>
<organism evidence="1 2">
    <name type="scientific">Caballeronia telluris</name>
    <dbReference type="NCBI Taxonomy" id="326475"/>
    <lineage>
        <taxon>Bacteria</taxon>
        <taxon>Pseudomonadati</taxon>
        <taxon>Pseudomonadota</taxon>
        <taxon>Betaproteobacteria</taxon>
        <taxon>Burkholderiales</taxon>
        <taxon>Burkholderiaceae</taxon>
        <taxon>Caballeronia</taxon>
    </lineage>
</organism>
<sequence length="265" mass="29424">MVACCRSPSDSDRSHLRTFDAGIRIVLNRAPSAAFGRQSVSCQLMSEYSFASRSRNAMSETLIELPSVALRIKAGEMLLAGMTPDQTASAMGITVQTAKRYKSVVEEGGLEQLKRMGVGGRKPSLDVHARSWLSDALRSPATAFGFESDRWTDGRLLAVIEQKFHRRYSRVYARQLIIELGFADLLKTRRPRTPATGGSAIGLPQQISEALQASPRSYGLDADRWTNERLRVAIERRCGKHYSRSHIWKVATGLCLGHMLSKARK</sequence>
<comment type="caution">
    <text evidence="1">The sequence shown here is derived from an EMBL/GenBank/DDBJ whole genome shotgun (WGS) entry which is preliminary data.</text>
</comment>
<dbReference type="EMBL" id="FCNZ02000049">
    <property type="protein sequence ID" value="SAL79273.1"/>
    <property type="molecule type" value="Genomic_DNA"/>
</dbReference>
<dbReference type="SUPFAM" id="SSF46689">
    <property type="entry name" value="Homeodomain-like"/>
    <property type="match status" value="1"/>
</dbReference>
<dbReference type="InterPro" id="IPR009057">
    <property type="entry name" value="Homeodomain-like_sf"/>
</dbReference>
<evidence type="ECO:0000313" key="2">
    <source>
        <dbReference type="Proteomes" id="UP000054717"/>
    </source>
</evidence>
<dbReference type="Proteomes" id="UP000054717">
    <property type="component" value="Unassembled WGS sequence"/>
</dbReference>
<gene>
    <name evidence="1" type="ORF">AWB66_06016</name>
</gene>
<evidence type="ECO:0008006" key="3">
    <source>
        <dbReference type="Google" id="ProtNLM"/>
    </source>
</evidence>
<dbReference type="STRING" id="326475.AWB66_06016"/>
<keyword evidence="2" id="KW-1185">Reference proteome</keyword>
<evidence type="ECO:0000313" key="1">
    <source>
        <dbReference type="EMBL" id="SAL79273.1"/>
    </source>
</evidence>